<dbReference type="EMBL" id="JACSPZ010000006">
    <property type="protein sequence ID" value="MBD8037780.1"/>
    <property type="molecule type" value="Genomic_DNA"/>
</dbReference>
<sequence length="418" mass="48811">MKKGLIISKEYYPMSNGSITCLENIINKLKDNYEITVVSYNLAGEFLDYEKKNGVEIYRIYSKHDLPVTKRNRFLEKRAQNQELWGKITKVPYIPFYFNAKKKGLIYPIAWSRNALEYIEKLIVPSKFDFILAIGGPFENVRTGVQLSEKYDIPLYIIEFDLFAYNPTHNLLNIKAVKQNLEEELTWYKQAKHIFVTKEMYKTVLNSELNKYKEKITAINMPNLVPLISKANNRDEEGYVDILYAGMFYDDIRNPSTMLKIFSKVFQKNSKIRLHILGIGCENITFKYQKEWPNNIFLYGKQSKDKVNELIKKSNFLLNLSNAIATQAPSKIVEYISTCKPIINFYSIDKDLCVDILKNYSLSISLDQRQGQEELSLTLLEFIRENEGKTNNIDEIIYMYSEYTPQYVANKIIDVLEG</sequence>
<evidence type="ECO:0000313" key="2">
    <source>
        <dbReference type="Proteomes" id="UP000619101"/>
    </source>
</evidence>
<dbReference type="SUPFAM" id="SSF53756">
    <property type="entry name" value="UDP-Glycosyltransferase/glycogen phosphorylase"/>
    <property type="match status" value="1"/>
</dbReference>
<name>A0ABR8Y0Q0_9BACL</name>
<gene>
    <name evidence="1" type="ORF">H9635_13595</name>
</gene>
<dbReference type="Proteomes" id="UP000619101">
    <property type="component" value="Unassembled WGS sequence"/>
</dbReference>
<comment type="caution">
    <text evidence="1">The sequence shown here is derived from an EMBL/GenBank/DDBJ whole genome shotgun (WGS) entry which is preliminary data.</text>
</comment>
<protein>
    <recommendedName>
        <fullName evidence="3">Glycosyltransferase</fullName>
    </recommendedName>
</protein>
<proteinExistence type="predicted"/>
<dbReference type="RefSeq" id="WP_191700853.1">
    <property type="nucleotide sequence ID" value="NZ_JACSPZ010000006.1"/>
</dbReference>
<evidence type="ECO:0000313" key="1">
    <source>
        <dbReference type="EMBL" id="MBD8037780.1"/>
    </source>
</evidence>
<dbReference type="Gene3D" id="3.40.50.2000">
    <property type="entry name" value="Glycogen Phosphorylase B"/>
    <property type="match status" value="1"/>
</dbReference>
<organism evidence="1 2">
    <name type="scientific">Solibacillus faecavium</name>
    <dbReference type="NCBI Taxonomy" id="2762221"/>
    <lineage>
        <taxon>Bacteria</taxon>
        <taxon>Bacillati</taxon>
        <taxon>Bacillota</taxon>
        <taxon>Bacilli</taxon>
        <taxon>Bacillales</taxon>
        <taxon>Caryophanaceae</taxon>
        <taxon>Solibacillus</taxon>
    </lineage>
</organism>
<reference evidence="1 2" key="1">
    <citation type="submission" date="2020-08" db="EMBL/GenBank/DDBJ databases">
        <title>A Genomic Blueprint of the Chicken Gut Microbiome.</title>
        <authorList>
            <person name="Gilroy R."/>
            <person name="Ravi A."/>
            <person name="Getino M."/>
            <person name="Pursley I."/>
            <person name="Horton D.L."/>
            <person name="Alikhan N.-F."/>
            <person name="Baker D."/>
            <person name="Gharbi K."/>
            <person name="Hall N."/>
            <person name="Watson M."/>
            <person name="Adriaenssens E.M."/>
            <person name="Foster-Nyarko E."/>
            <person name="Jarju S."/>
            <person name="Secka A."/>
            <person name="Antonio M."/>
            <person name="Oren A."/>
            <person name="Chaudhuri R."/>
            <person name="La Ragione R.M."/>
            <person name="Hildebrand F."/>
            <person name="Pallen M.J."/>
        </authorList>
    </citation>
    <scope>NUCLEOTIDE SEQUENCE [LARGE SCALE GENOMIC DNA]</scope>
    <source>
        <strain evidence="1 2">A46</strain>
    </source>
</reference>
<evidence type="ECO:0008006" key="3">
    <source>
        <dbReference type="Google" id="ProtNLM"/>
    </source>
</evidence>
<accession>A0ABR8Y0Q0</accession>
<keyword evidence="2" id="KW-1185">Reference proteome</keyword>